<protein>
    <submittedName>
        <fullName evidence="2">PIN domain nuclease</fullName>
    </submittedName>
</protein>
<dbReference type="RefSeq" id="WP_103789967.1">
    <property type="nucleotide sequence ID" value="NZ_PQVF01000011.1"/>
</dbReference>
<dbReference type="EMBL" id="PQVF01000011">
    <property type="protein sequence ID" value="POY35362.1"/>
    <property type="molecule type" value="Genomic_DNA"/>
</dbReference>
<comment type="caution">
    <text evidence="2">The sequence shown here is derived from an EMBL/GenBank/DDBJ whole genome shotgun (WGS) entry which is preliminary data.</text>
</comment>
<gene>
    <name evidence="2" type="ORF">C3K47_14955</name>
</gene>
<evidence type="ECO:0000313" key="2">
    <source>
        <dbReference type="EMBL" id="POY35362.1"/>
    </source>
</evidence>
<dbReference type="Proteomes" id="UP000236893">
    <property type="component" value="Unassembled WGS sequence"/>
</dbReference>
<dbReference type="CDD" id="cd09854">
    <property type="entry name" value="PIN_VapC-like"/>
    <property type="match status" value="1"/>
</dbReference>
<dbReference type="SUPFAM" id="SSF88723">
    <property type="entry name" value="PIN domain-like"/>
    <property type="match status" value="1"/>
</dbReference>
<dbReference type="OrthoDB" id="1148871at2"/>
<dbReference type="InterPro" id="IPR029060">
    <property type="entry name" value="PIN-like_dom_sf"/>
</dbReference>
<evidence type="ECO:0000259" key="1">
    <source>
        <dbReference type="Pfam" id="PF13470"/>
    </source>
</evidence>
<accession>A0A2S4ZZG9</accession>
<dbReference type="Pfam" id="PF13470">
    <property type="entry name" value="PIN_3"/>
    <property type="match status" value="1"/>
</dbReference>
<dbReference type="AlphaFoldDB" id="A0A2S4ZZG9"/>
<name>A0A2S4ZZG9_9SPHI</name>
<sequence>MERIFIDTDIALDLLAKREGFYEYAAKLFTKSDKGEITLYISSLSINNLNYLLTKQHGQVEGRRILNNFRLLLNILSVDEKIIDLALNSLFSDFEDAIQYFTAIENNIHLLITRNLKDYKNAQITVMTAEMYLKLQ</sequence>
<reference evidence="2 3" key="1">
    <citation type="submission" date="2018-01" db="EMBL/GenBank/DDBJ databases">
        <authorList>
            <person name="Gaut B.S."/>
            <person name="Morton B.R."/>
            <person name="Clegg M.T."/>
            <person name="Duvall M.R."/>
        </authorList>
    </citation>
    <scope>NUCLEOTIDE SEQUENCE [LARGE SCALE GENOMIC DNA]</scope>
    <source>
        <strain evidence="2 3">HR-AV</strain>
    </source>
</reference>
<evidence type="ECO:0000313" key="3">
    <source>
        <dbReference type="Proteomes" id="UP000236893"/>
    </source>
</evidence>
<organism evidence="2 3">
    <name type="scientific">Solitalea longa</name>
    <dbReference type="NCBI Taxonomy" id="2079460"/>
    <lineage>
        <taxon>Bacteria</taxon>
        <taxon>Pseudomonadati</taxon>
        <taxon>Bacteroidota</taxon>
        <taxon>Sphingobacteriia</taxon>
        <taxon>Sphingobacteriales</taxon>
        <taxon>Sphingobacteriaceae</taxon>
        <taxon>Solitalea</taxon>
    </lineage>
</organism>
<dbReference type="InterPro" id="IPR002716">
    <property type="entry name" value="PIN_dom"/>
</dbReference>
<dbReference type="Gene3D" id="3.40.50.1010">
    <property type="entry name" value="5'-nuclease"/>
    <property type="match status" value="1"/>
</dbReference>
<proteinExistence type="predicted"/>
<keyword evidence="3" id="KW-1185">Reference proteome</keyword>
<feature type="domain" description="PIN" evidence="1">
    <location>
        <begin position="3"/>
        <end position="116"/>
    </location>
</feature>